<organism evidence="3">
    <name type="scientific">Melampsora larici-populina (strain 98AG31 / pathotype 3-4-7)</name>
    <name type="common">Poplar leaf rust fungus</name>
    <dbReference type="NCBI Taxonomy" id="747676"/>
    <lineage>
        <taxon>Eukaryota</taxon>
        <taxon>Fungi</taxon>
        <taxon>Dikarya</taxon>
        <taxon>Basidiomycota</taxon>
        <taxon>Pucciniomycotina</taxon>
        <taxon>Pucciniomycetes</taxon>
        <taxon>Pucciniales</taxon>
        <taxon>Melampsoraceae</taxon>
        <taxon>Melampsora</taxon>
    </lineage>
</organism>
<dbReference type="OrthoDB" id="3257981at2759"/>
<protein>
    <submittedName>
        <fullName evidence="2">Family 71 glycoside hydrolase</fullName>
    </submittedName>
</protein>
<keyword evidence="1" id="KW-0472">Membrane</keyword>
<name>F4RJ30_MELLP</name>
<keyword evidence="2" id="KW-0378">Hydrolase</keyword>
<dbReference type="CDD" id="cd11577">
    <property type="entry name" value="GH71"/>
    <property type="match status" value="1"/>
</dbReference>
<dbReference type="eggNOG" id="ENOG502RTMK">
    <property type="taxonomic scope" value="Eukaryota"/>
</dbReference>
<dbReference type="STRING" id="747676.F4RJ30"/>
<dbReference type="GO" id="GO:0051118">
    <property type="term" value="F:glucan endo-1,3-alpha-glucosidase activity"/>
    <property type="evidence" value="ECO:0007669"/>
    <property type="project" value="InterPro"/>
</dbReference>
<keyword evidence="1" id="KW-0812">Transmembrane</keyword>
<dbReference type="VEuPathDB" id="FungiDB:MELLADRAFT_85532"/>
<dbReference type="AlphaFoldDB" id="F4RJ30"/>
<proteinExistence type="predicted"/>
<gene>
    <name evidence="2" type="ORF">MELLADRAFT_85532</name>
</gene>
<dbReference type="Pfam" id="PF03659">
    <property type="entry name" value="Glyco_hydro_71"/>
    <property type="match status" value="1"/>
</dbReference>
<reference evidence="3" key="1">
    <citation type="journal article" date="2011" name="Proc. Natl. Acad. Sci. U.S.A.">
        <title>Obligate biotrophy features unraveled by the genomic analysis of rust fungi.</title>
        <authorList>
            <person name="Duplessis S."/>
            <person name="Cuomo C.A."/>
            <person name="Lin Y.-C."/>
            <person name="Aerts A."/>
            <person name="Tisserant E."/>
            <person name="Veneault-Fourrey C."/>
            <person name="Joly D.L."/>
            <person name="Hacquard S."/>
            <person name="Amselem J."/>
            <person name="Cantarel B.L."/>
            <person name="Chiu R."/>
            <person name="Coutinho P.M."/>
            <person name="Feau N."/>
            <person name="Field M."/>
            <person name="Frey P."/>
            <person name="Gelhaye E."/>
            <person name="Goldberg J."/>
            <person name="Grabherr M.G."/>
            <person name="Kodira C.D."/>
            <person name="Kohler A."/>
            <person name="Kuees U."/>
            <person name="Lindquist E.A."/>
            <person name="Lucas S.M."/>
            <person name="Mago R."/>
            <person name="Mauceli E."/>
            <person name="Morin E."/>
            <person name="Murat C."/>
            <person name="Pangilinan J.L."/>
            <person name="Park R."/>
            <person name="Pearson M."/>
            <person name="Quesneville H."/>
            <person name="Rouhier N."/>
            <person name="Sakthikumar S."/>
            <person name="Salamov A.A."/>
            <person name="Schmutz J."/>
            <person name="Selles B."/>
            <person name="Shapiro H."/>
            <person name="Tanguay P."/>
            <person name="Tuskan G.A."/>
            <person name="Henrissat B."/>
            <person name="Van de Peer Y."/>
            <person name="Rouze P."/>
            <person name="Ellis J.G."/>
            <person name="Dodds P.N."/>
            <person name="Schein J.E."/>
            <person name="Zhong S."/>
            <person name="Hamelin R.C."/>
            <person name="Grigoriev I.V."/>
            <person name="Szabo L.J."/>
            <person name="Martin F."/>
        </authorList>
    </citation>
    <scope>NUCLEOTIDE SEQUENCE [LARGE SCALE GENOMIC DNA]</scope>
    <source>
        <strain evidence="3">98AG31 / pathotype 3-4-7</strain>
    </source>
</reference>
<dbReference type="HOGENOM" id="CLU_019141_1_0_1"/>
<keyword evidence="1" id="KW-1133">Transmembrane helix</keyword>
<dbReference type="InterPro" id="IPR005197">
    <property type="entry name" value="Glyco_hydro_71"/>
</dbReference>
<dbReference type="Gene3D" id="3.20.20.80">
    <property type="entry name" value="Glycosidases"/>
    <property type="match status" value="1"/>
</dbReference>
<dbReference type="GeneID" id="18933875"/>
<dbReference type="EMBL" id="GL883103">
    <property type="protein sequence ID" value="EGG07663.1"/>
    <property type="molecule type" value="Genomic_DNA"/>
</dbReference>
<feature type="transmembrane region" description="Helical" evidence="1">
    <location>
        <begin position="6"/>
        <end position="27"/>
    </location>
</feature>
<accession>F4RJ30</accession>
<sequence length="493" mass="56580">MVGYTTLKILYFSLLFSIISGSFVRMVKQNHRLGLRSDVSLESSMDNVDLDIRVIETPRQSSLSSLNRFSRRKSPEKRFVFAHVVQGNSQFYQADDWKEDMELAKQSGIDAFAINIGRDITNERQIPLAYDVADQLDFSLFLSFDMSYYGQPGSSKDVIKLIRTFAHRQSQFKYQGKPLVSTFSGEVPGTYLDNNPDYNAAWDALKKNLGFSIYFLPCWTGANPSSVPTIDGLLSWDAWSSYSESPDERNRLALHKFGKQYAAPISPLFFKHLEHGAGGNYVYSSDDFLVIEKYIQLIQSPPAFIELLTWNDYGEAHYLKDPRKNANLPKGVVSAHDYVNGFSHEPLLHMLSYFNLWYKDGSRPKLEKSKLYLWHRPHPKSVTATDDPLSIPKSSNESQDNLYILLMVKSRSNLNKMIINSGSKKYTKHLKEHLSRHEDTIIRITSPFHCGKDQSIQLFDDHDDQEILNFKGLAINSKPEKYNFNYWSGMTTF</sequence>
<dbReference type="Proteomes" id="UP000001072">
    <property type="component" value="Unassembled WGS sequence"/>
</dbReference>
<evidence type="ECO:0000313" key="3">
    <source>
        <dbReference type="Proteomes" id="UP000001072"/>
    </source>
</evidence>
<keyword evidence="3" id="KW-1185">Reference proteome</keyword>
<dbReference type="KEGG" id="mlr:MELLADRAFT_85532"/>
<dbReference type="RefSeq" id="XP_007408995.1">
    <property type="nucleotide sequence ID" value="XM_007408933.1"/>
</dbReference>
<evidence type="ECO:0000256" key="1">
    <source>
        <dbReference type="SAM" id="Phobius"/>
    </source>
</evidence>
<evidence type="ECO:0000313" key="2">
    <source>
        <dbReference type="EMBL" id="EGG07663.1"/>
    </source>
</evidence>
<dbReference type="InParanoid" id="F4RJ30"/>